<dbReference type="STRING" id="318586.Pden_1774"/>
<dbReference type="Gene3D" id="3.40.50.1980">
    <property type="entry name" value="Nitrogenase molybdenum iron protein domain"/>
    <property type="match status" value="2"/>
</dbReference>
<dbReference type="OrthoDB" id="9775594at2"/>
<evidence type="ECO:0000259" key="2">
    <source>
        <dbReference type="PROSITE" id="PS50983"/>
    </source>
</evidence>
<dbReference type="PROSITE" id="PS50983">
    <property type="entry name" value="FE_B12_PBP"/>
    <property type="match status" value="1"/>
</dbReference>
<sequence>MLFRLILMLALFVPALARAELRLTDAAGREVVLPGPARKIVINDSLLLLSLALLEDDPVAPLLGWGGDNRVDAGLRAAFRARFPGIDAVPEISGVVPRSTSAEPIIAVAPDLYVVTLWDSGWLPLVDKLQAAGIPVLFLEDPADHRIGRIESSARALRLLGQAMGSEARARAYADFADRRLHAIAARIGPDTARPRVLIDAHASGECCAIPGRNNMLAQMVALAGGESYGSAAVPGYDGRVALEPLIADPPAIWIGTGGAHLAGSGGLVLGTGIEPAAAQASLRRVLDGTMRRLIPPVAEGRSHAVSHQLAISALNLVVTECFARWIHPELFGALDPRETMARIDAEFLAVPLTGSFCIDAKE</sequence>
<dbReference type="PANTHER" id="PTHR30535:SF34">
    <property type="entry name" value="MOLYBDATE-BINDING PROTEIN MOLA"/>
    <property type="match status" value="1"/>
</dbReference>
<feature type="chain" id="PRO_5002632037" evidence="1">
    <location>
        <begin position="20"/>
        <end position="363"/>
    </location>
</feature>
<dbReference type="EnsemblBacteria" id="ABL69871">
    <property type="protein sequence ID" value="ABL69871"/>
    <property type="gene ID" value="Pden_1774"/>
</dbReference>
<organism evidence="3 4">
    <name type="scientific">Paracoccus denitrificans (strain Pd 1222)</name>
    <dbReference type="NCBI Taxonomy" id="318586"/>
    <lineage>
        <taxon>Bacteria</taxon>
        <taxon>Pseudomonadati</taxon>
        <taxon>Pseudomonadota</taxon>
        <taxon>Alphaproteobacteria</taxon>
        <taxon>Rhodobacterales</taxon>
        <taxon>Paracoccaceae</taxon>
        <taxon>Paracoccus</taxon>
    </lineage>
</organism>
<evidence type="ECO:0000256" key="1">
    <source>
        <dbReference type="SAM" id="SignalP"/>
    </source>
</evidence>
<dbReference type="KEGG" id="pde:Pden_1774"/>
<keyword evidence="4" id="KW-1185">Reference proteome</keyword>
<name>A1B2X7_PARDP</name>
<dbReference type="InterPro" id="IPR002491">
    <property type="entry name" value="ABC_transptr_periplasmic_BD"/>
</dbReference>
<dbReference type="AlphaFoldDB" id="A1B2X7"/>
<accession>A1B2X7</accession>
<dbReference type="Pfam" id="PF01497">
    <property type="entry name" value="Peripla_BP_2"/>
    <property type="match status" value="1"/>
</dbReference>
<dbReference type="PANTHER" id="PTHR30535">
    <property type="entry name" value="VITAMIN B12-BINDING PROTEIN"/>
    <property type="match status" value="1"/>
</dbReference>
<feature type="signal peptide" evidence="1">
    <location>
        <begin position="1"/>
        <end position="19"/>
    </location>
</feature>
<feature type="domain" description="Fe/B12 periplasmic-binding" evidence="2">
    <location>
        <begin position="38"/>
        <end position="335"/>
    </location>
</feature>
<evidence type="ECO:0000313" key="3">
    <source>
        <dbReference type="EMBL" id="ABL69871.1"/>
    </source>
</evidence>
<dbReference type="RefSeq" id="WP_011748069.1">
    <property type="nucleotide sequence ID" value="NC_008686.1"/>
</dbReference>
<evidence type="ECO:0000313" key="4">
    <source>
        <dbReference type="Proteomes" id="UP000000361"/>
    </source>
</evidence>
<protein>
    <submittedName>
        <fullName evidence="3">Periplasmic binding protein</fullName>
    </submittedName>
</protein>
<dbReference type="Proteomes" id="UP000000361">
    <property type="component" value="Chromosome 1"/>
</dbReference>
<dbReference type="InterPro" id="IPR050902">
    <property type="entry name" value="ABC_Transporter_SBP"/>
</dbReference>
<dbReference type="SUPFAM" id="SSF53807">
    <property type="entry name" value="Helical backbone' metal receptor"/>
    <property type="match status" value="1"/>
</dbReference>
<keyword evidence="1" id="KW-0732">Signal</keyword>
<dbReference type="eggNOG" id="COG0614">
    <property type="taxonomic scope" value="Bacteria"/>
</dbReference>
<proteinExistence type="predicted"/>
<dbReference type="EMBL" id="CP000489">
    <property type="protein sequence ID" value="ABL69871.1"/>
    <property type="molecule type" value="Genomic_DNA"/>
</dbReference>
<dbReference type="GeneID" id="93450167"/>
<gene>
    <name evidence="3" type="ordered locus">Pden_1774</name>
</gene>
<reference evidence="4" key="1">
    <citation type="submission" date="2006-12" db="EMBL/GenBank/DDBJ databases">
        <title>Complete sequence of chromosome 1 of Paracoccus denitrificans PD1222.</title>
        <authorList>
            <person name="Copeland A."/>
            <person name="Lucas S."/>
            <person name="Lapidus A."/>
            <person name="Barry K."/>
            <person name="Detter J.C."/>
            <person name="Glavina del Rio T."/>
            <person name="Hammon N."/>
            <person name="Israni S."/>
            <person name="Dalin E."/>
            <person name="Tice H."/>
            <person name="Pitluck S."/>
            <person name="Munk A.C."/>
            <person name="Brettin T."/>
            <person name="Bruce D."/>
            <person name="Han C."/>
            <person name="Tapia R."/>
            <person name="Gilna P."/>
            <person name="Schmutz J."/>
            <person name="Larimer F."/>
            <person name="Land M."/>
            <person name="Hauser L."/>
            <person name="Kyrpides N."/>
            <person name="Lykidis A."/>
            <person name="Spiro S."/>
            <person name="Richardson D.J."/>
            <person name="Moir J.W.B."/>
            <person name="Ferguson S.J."/>
            <person name="van Spanning R.J.M."/>
            <person name="Richardson P."/>
        </authorList>
    </citation>
    <scope>NUCLEOTIDE SEQUENCE [LARGE SCALE GENOMIC DNA]</scope>
    <source>
        <strain evidence="4">Pd 1222</strain>
    </source>
</reference>
<dbReference type="HOGENOM" id="CLU_038034_5_0_5"/>